<organism evidence="5 6">
    <name type="scientific">Hibiscus syriacus</name>
    <name type="common">Rose of Sharon</name>
    <dbReference type="NCBI Taxonomy" id="106335"/>
    <lineage>
        <taxon>Eukaryota</taxon>
        <taxon>Viridiplantae</taxon>
        <taxon>Streptophyta</taxon>
        <taxon>Embryophyta</taxon>
        <taxon>Tracheophyta</taxon>
        <taxon>Spermatophyta</taxon>
        <taxon>Magnoliopsida</taxon>
        <taxon>eudicotyledons</taxon>
        <taxon>Gunneridae</taxon>
        <taxon>Pentapetalae</taxon>
        <taxon>rosids</taxon>
        <taxon>malvids</taxon>
        <taxon>Malvales</taxon>
        <taxon>Malvaceae</taxon>
        <taxon>Malvoideae</taxon>
        <taxon>Hibiscus</taxon>
    </lineage>
</organism>
<evidence type="ECO:0000313" key="6">
    <source>
        <dbReference type="Proteomes" id="UP000436088"/>
    </source>
</evidence>
<dbReference type="GO" id="GO:0009718">
    <property type="term" value="P:anthocyanin-containing compound biosynthetic process"/>
    <property type="evidence" value="ECO:0007669"/>
    <property type="project" value="TreeGrafter"/>
</dbReference>
<keyword evidence="1" id="KW-0521">NADP</keyword>
<dbReference type="Proteomes" id="UP000436088">
    <property type="component" value="Unassembled WGS sequence"/>
</dbReference>
<keyword evidence="2" id="KW-0560">Oxidoreductase</keyword>
<accession>A0A6A2XY73</accession>
<evidence type="ECO:0000259" key="4">
    <source>
        <dbReference type="Pfam" id="PF01370"/>
    </source>
</evidence>
<dbReference type="GO" id="GO:0045552">
    <property type="term" value="F:dihydroflavanol 4-reductase activity"/>
    <property type="evidence" value="ECO:0007669"/>
    <property type="project" value="TreeGrafter"/>
</dbReference>
<dbReference type="Gene3D" id="3.40.50.720">
    <property type="entry name" value="NAD(P)-binding Rossmann-like Domain"/>
    <property type="match status" value="1"/>
</dbReference>
<name>A0A6A2XY73_HIBSY</name>
<dbReference type="FunFam" id="3.40.50.720:FF:000085">
    <property type="entry name" value="Dihydroflavonol reductase"/>
    <property type="match status" value="1"/>
</dbReference>
<feature type="domain" description="NAD-dependent epimerase/dehydratase" evidence="4">
    <location>
        <begin position="11"/>
        <end position="251"/>
    </location>
</feature>
<dbReference type="InterPro" id="IPR036291">
    <property type="entry name" value="NAD(P)-bd_dom_sf"/>
</dbReference>
<dbReference type="Pfam" id="PF01370">
    <property type="entry name" value="Epimerase"/>
    <property type="match status" value="1"/>
</dbReference>
<proteinExistence type="inferred from homology"/>
<dbReference type="CDD" id="cd08958">
    <property type="entry name" value="FR_SDR_e"/>
    <property type="match status" value="1"/>
</dbReference>
<evidence type="ECO:0000256" key="2">
    <source>
        <dbReference type="ARBA" id="ARBA00023002"/>
    </source>
</evidence>
<reference evidence="5" key="1">
    <citation type="submission" date="2019-09" db="EMBL/GenBank/DDBJ databases">
        <title>Draft genome information of white flower Hibiscus syriacus.</title>
        <authorList>
            <person name="Kim Y.-M."/>
        </authorList>
    </citation>
    <scope>NUCLEOTIDE SEQUENCE [LARGE SCALE GENOMIC DNA]</scope>
    <source>
        <strain evidence="5">YM2019G1</strain>
    </source>
</reference>
<dbReference type="PANTHER" id="PTHR10366:SF695">
    <property type="entry name" value="DIHYDROFLAVONOL 4-REDUCTASE"/>
    <property type="match status" value="1"/>
</dbReference>
<gene>
    <name evidence="5" type="ORF">F3Y22_tig00111689pilonHSYRG00097</name>
</gene>
<comment type="similarity">
    <text evidence="3">Belongs to the NAD(P)-dependent epimerase/dehydratase family. Dihydroflavonol-4-reductase subfamily.</text>
</comment>
<evidence type="ECO:0000313" key="5">
    <source>
        <dbReference type="EMBL" id="KAE8675260.1"/>
    </source>
</evidence>
<dbReference type="SUPFAM" id="SSF51735">
    <property type="entry name" value="NAD(P)-binding Rossmann-fold domains"/>
    <property type="match status" value="1"/>
</dbReference>
<dbReference type="EMBL" id="VEPZ02001403">
    <property type="protein sequence ID" value="KAE8675260.1"/>
    <property type="molecule type" value="Genomic_DNA"/>
</dbReference>
<dbReference type="InterPro" id="IPR001509">
    <property type="entry name" value="Epimerase_deHydtase"/>
</dbReference>
<sequence>MGSSEKEGEIVCVKGASGFIGSWLIKLLLERGYVVRGTVRDPDNLKKVKHLLELPKAKTSLTLWKADLGDDGSFDDVIQGCTGVFHVDTPMDFESKDPENEVIRPTINGVLSIMKACAKSETVRRLVFTSSAGTIDVAEQQRPCYDESCWSDLEFIQAKKMTGWMYFVSKTMAEQAAWKFAKENNIDFVSIIPPLVVGPFIMQSMPPSLITALSPITGNEAHYSIIKQGQFIHLDDLCRAHIFLFENPKAEGRYIFASHHATIVDLAKMLREKYPEYDVPTKFKDVNDDLKSIEFCSKKLMELGFRFEYSLADMFIGAVETCREKGLLPLSNEKHVTVG</sequence>
<comment type="caution">
    <text evidence="5">The sequence shown here is derived from an EMBL/GenBank/DDBJ whole genome shotgun (WGS) entry which is preliminary data.</text>
</comment>
<evidence type="ECO:0000256" key="1">
    <source>
        <dbReference type="ARBA" id="ARBA00022857"/>
    </source>
</evidence>
<keyword evidence="6" id="KW-1185">Reference proteome</keyword>
<dbReference type="PANTHER" id="PTHR10366">
    <property type="entry name" value="NAD DEPENDENT EPIMERASE/DEHYDRATASE"/>
    <property type="match status" value="1"/>
</dbReference>
<dbReference type="AlphaFoldDB" id="A0A6A2XY73"/>
<protein>
    <submittedName>
        <fullName evidence="5">Dihydroflavonol-4-reductase</fullName>
    </submittedName>
</protein>
<dbReference type="InterPro" id="IPR050425">
    <property type="entry name" value="NAD(P)_dehydrat-like"/>
</dbReference>
<evidence type="ECO:0000256" key="3">
    <source>
        <dbReference type="ARBA" id="ARBA00023445"/>
    </source>
</evidence>